<protein>
    <submittedName>
        <fullName evidence="3">Parallel beta-helix repeat-containing protein</fullName>
    </submittedName>
</protein>
<gene>
    <name evidence="3" type="ORF">AWB64_00465</name>
</gene>
<dbReference type="InterPro" id="IPR024535">
    <property type="entry name" value="RHGA/B-epi-like_pectate_lyase"/>
</dbReference>
<evidence type="ECO:0000259" key="1">
    <source>
        <dbReference type="Pfam" id="PF12708"/>
    </source>
</evidence>
<evidence type="ECO:0000313" key="3">
    <source>
        <dbReference type="EMBL" id="SAL12010.1"/>
    </source>
</evidence>
<feature type="domain" description="Right handed beta helix" evidence="2">
    <location>
        <begin position="504"/>
        <end position="631"/>
    </location>
</feature>
<dbReference type="InterPro" id="IPR012334">
    <property type="entry name" value="Pectin_lyas_fold"/>
</dbReference>
<dbReference type="Pfam" id="PF12708">
    <property type="entry name" value="Pect-lyase_RHGA_epim"/>
    <property type="match status" value="1"/>
</dbReference>
<dbReference type="EMBL" id="FCOC02000001">
    <property type="protein sequence ID" value="SAL12010.1"/>
    <property type="molecule type" value="Genomic_DNA"/>
</dbReference>
<evidence type="ECO:0000313" key="4">
    <source>
        <dbReference type="Proteomes" id="UP000054893"/>
    </source>
</evidence>
<feature type="domain" description="Rhamnogalacturonase A/B/Epimerase-like pectate lyase" evidence="1">
    <location>
        <begin position="228"/>
        <end position="268"/>
    </location>
</feature>
<dbReference type="OrthoDB" id="9111679at2"/>
<dbReference type="InterPro" id="IPR039448">
    <property type="entry name" value="Beta_helix"/>
</dbReference>
<name>A0A158EZ14_CABSO</name>
<dbReference type="AlphaFoldDB" id="A0A158EZ14"/>
<dbReference type="InterPro" id="IPR011050">
    <property type="entry name" value="Pectin_lyase_fold/virulence"/>
</dbReference>
<sequence length="651" mass="68448">MGTINDLSVSTSVNSADKLPLWSAANGVTRALPVSVLDDRYLTKDEIALLPISPNPEIFMAGDGIAPNTFVPGVSLALTLKNLYYSAANVEVFFDGTFQGPDQYSLIGYGLSFNSPIPEGTQKVYIRGGAARLIGAPSDGSVQDSSIASGSSLALLIQNRVVDSIAALRQVPVKATRVFVTGYYAMGDGGGGGYHYSASTSSSLDNGGSIIAASGGIGCWILSCANGVSIRQFGAVGDGVTDDTPAIQQALNAAYDVFVPVGTYLVSSLNVPAHVKFHGMNPINSGFFQDLTHGAWLYCVGLVNPALSLGSASTVEQLSFFYPNQVTDLVGADIPVAYPPTLKLTEGSADTMVRNCMFMNPYILLDASTPTSSHSSLWMSDIYGYPLYRGIILDNGIDVDRLDRCMFSLKYYPQSGAGLQTWVNNNAWAFYIKRADTGRATNCFAYGYYYGAVNEGTNVFTWLNCAFDCVQYDAFIDGTAFGIAYIGCGFVARTIAAPTVATDAITVNAPSVDFTVQGCRFWGVSGHAIHVLACTSGTISGNTFAGFGDLATAPNLKGAMFLEGGSSNDIDFTGNMVNCADSLYSVGVYCYQNAGGLLATGNTIKNAATAPAVFTLGSSNFNFSNNNLKHSAGVNDLSGAVNKITAPNLAI</sequence>
<accession>A0A158EZ14</accession>
<dbReference type="Pfam" id="PF13229">
    <property type="entry name" value="Beta_helix"/>
    <property type="match status" value="1"/>
</dbReference>
<evidence type="ECO:0000259" key="2">
    <source>
        <dbReference type="Pfam" id="PF13229"/>
    </source>
</evidence>
<proteinExistence type="predicted"/>
<dbReference type="Gene3D" id="2.160.20.10">
    <property type="entry name" value="Single-stranded right-handed beta-helix, Pectin lyase-like"/>
    <property type="match status" value="1"/>
</dbReference>
<organism evidence="3 4">
    <name type="scientific">Caballeronia sordidicola</name>
    <name type="common">Burkholderia sordidicola</name>
    <dbReference type="NCBI Taxonomy" id="196367"/>
    <lineage>
        <taxon>Bacteria</taxon>
        <taxon>Pseudomonadati</taxon>
        <taxon>Pseudomonadota</taxon>
        <taxon>Betaproteobacteria</taxon>
        <taxon>Burkholderiales</taxon>
        <taxon>Burkholderiaceae</taxon>
        <taxon>Caballeronia</taxon>
    </lineage>
</organism>
<dbReference type="SUPFAM" id="SSF51126">
    <property type="entry name" value="Pectin lyase-like"/>
    <property type="match status" value="1"/>
</dbReference>
<reference evidence="3 4" key="1">
    <citation type="submission" date="2016-01" db="EMBL/GenBank/DDBJ databases">
        <authorList>
            <person name="Oliw E.H."/>
        </authorList>
    </citation>
    <scope>NUCLEOTIDE SEQUENCE [LARGE SCALE GENOMIC DNA]</scope>
    <source>
        <strain evidence="3">LMG 22029</strain>
    </source>
</reference>
<dbReference type="RefSeq" id="WP_060816976.1">
    <property type="nucleotide sequence ID" value="NZ_FCOC02000001.1"/>
</dbReference>
<dbReference type="Proteomes" id="UP000054893">
    <property type="component" value="Unassembled WGS sequence"/>
</dbReference>